<evidence type="ECO:0008006" key="4">
    <source>
        <dbReference type="Google" id="ProtNLM"/>
    </source>
</evidence>
<keyword evidence="1" id="KW-0472">Membrane</keyword>
<dbReference type="Proteomes" id="UP001262754">
    <property type="component" value="Unassembled WGS sequence"/>
</dbReference>
<organism evidence="2 3">
    <name type="scientific">Caulobacter rhizosphaerae</name>
    <dbReference type="NCBI Taxonomy" id="2010972"/>
    <lineage>
        <taxon>Bacteria</taxon>
        <taxon>Pseudomonadati</taxon>
        <taxon>Pseudomonadota</taxon>
        <taxon>Alphaproteobacteria</taxon>
        <taxon>Caulobacterales</taxon>
        <taxon>Caulobacteraceae</taxon>
        <taxon>Caulobacter</taxon>
    </lineage>
</organism>
<keyword evidence="1" id="KW-1133">Transmembrane helix</keyword>
<evidence type="ECO:0000256" key="1">
    <source>
        <dbReference type="SAM" id="Phobius"/>
    </source>
</evidence>
<dbReference type="RefSeq" id="WP_310034016.1">
    <property type="nucleotide sequence ID" value="NZ_JAVDRL010000012.1"/>
</dbReference>
<sequence length="241" mass="25789">MSQWLKRTWFVWLGLAVACALVLPRAIDAVAAQGRSPAATAVAPRFVVRDPSGTAIGWLNIKYPRTIRENEEGVLEAEYTTGEARWATGSTSVAVPDPYGYGSVGPPAGMKVELSGADLALTPAPSHEFDVQRIAATGVERVKWIVSPKTEGDHVLLVRFNVRPATFKAVPISANGQALGGDPQILLPVKVFTIYGVPKATVLIAKGAAGLASFLLTLPAAFMLFERVFRKTPKARRKKAA</sequence>
<dbReference type="EMBL" id="JAVDRL010000012">
    <property type="protein sequence ID" value="MDR6533187.1"/>
    <property type="molecule type" value="Genomic_DNA"/>
</dbReference>
<evidence type="ECO:0000313" key="3">
    <source>
        <dbReference type="Proteomes" id="UP001262754"/>
    </source>
</evidence>
<name>A0ABU1N435_9CAUL</name>
<feature type="transmembrane region" description="Helical" evidence="1">
    <location>
        <begin position="208"/>
        <end position="229"/>
    </location>
</feature>
<gene>
    <name evidence="2" type="ORF">J2800_003949</name>
</gene>
<keyword evidence="1" id="KW-0812">Transmembrane</keyword>
<proteinExistence type="predicted"/>
<dbReference type="PROSITE" id="PS51257">
    <property type="entry name" value="PROKAR_LIPOPROTEIN"/>
    <property type="match status" value="1"/>
</dbReference>
<evidence type="ECO:0000313" key="2">
    <source>
        <dbReference type="EMBL" id="MDR6533187.1"/>
    </source>
</evidence>
<keyword evidence="3" id="KW-1185">Reference proteome</keyword>
<accession>A0ABU1N435</accession>
<comment type="caution">
    <text evidence="2">The sequence shown here is derived from an EMBL/GenBank/DDBJ whole genome shotgun (WGS) entry which is preliminary data.</text>
</comment>
<protein>
    <recommendedName>
        <fullName evidence="4">Secreted protein</fullName>
    </recommendedName>
</protein>
<reference evidence="2 3" key="1">
    <citation type="submission" date="2023-07" db="EMBL/GenBank/DDBJ databases">
        <title>Sorghum-associated microbial communities from plants grown in Nebraska, USA.</title>
        <authorList>
            <person name="Schachtman D."/>
        </authorList>
    </citation>
    <scope>NUCLEOTIDE SEQUENCE [LARGE SCALE GENOMIC DNA]</scope>
    <source>
        <strain evidence="2 3">DS2154</strain>
    </source>
</reference>